<dbReference type="CDD" id="cd06587">
    <property type="entry name" value="VOC"/>
    <property type="match status" value="2"/>
</dbReference>
<keyword evidence="3" id="KW-0223">Dioxygenase</keyword>
<keyword evidence="3" id="KW-0560">Oxidoreductase</keyword>
<dbReference type="RefSeq" id="WP_143030090.1">
    <property type="nucleotide sequence ID" value="NZ_FNBE01000011.1"/>
</dbReference>
<protein>
    <submittedName>
        <fullName evidence="3">Catechol 2,3-dioxygenase</fullName>
    </submittedName>
</protein>
<dbReference type="AlphaFoldDB" id="A0A1G7TL87"/>
<dbReference type="OrthoDB" id="317332at2"/>
<name>A0A1G7TL87_PSEOR</name>
<organism evidence="3 4">
    <name type="scientific">Pseudonocardia oroxyli</name>
    <dbReference type="NCBI Taxonomy" id="366584"/>
    <lineage>
        <taxon>Bacteria</taxon>
        <taxon>Bacillati</taxon>
        <taxon>Actinomycetota</taxon>
        <taxon>Actinomycetes</taxon>
        <taxon>Pseudonocardiales</taxon>
        <taxon>Pseudonocardiaceae</taxon>
        <taxon>Pseudonocardia</taxon>
    </lineage>
</organism>
<keyword evidence="4" id="KW-1185">Reference proteome</keyword>
<feature type="domain" description="VOC" evidence="2">
    <location>
        <begin position="9"/>
        <end position="155"/>
    </location>
</feature>
<evidence type="ECO:0000256" key="1">
    <source>
        <dbReference type="SAM" id="MobiDB-lite"/>
    </source>
</evidence>
<dbReference type="PROSITE" id="PS51819">
    <property type="entry name" value="VOC"/>
    <property type="match status" value="2"/>
</dbReference>
<dbReference type="InterPro" id="IPR029068">
    <property type="entry name" value="Glyas_Bleomycin-R_OHBP_Dase"/>
</dbReference>
<dbReference type="Pfam" id="PF00903">
    <property type="entry name" value="Glyoxalase"/>
    <property type="match status" value="1"/>
</dbReference>
<dbReference type="InterPro" id="IPR037523">
    <property type="entry name" value="VOC_core"/>
</dbReference>
<dbReference type="EMBL" id="FNBE01000011">
    <property type="protein sequence ID" value="SDG36107.1"/>
    <property type="molecule type" value="Genomic_DNA"/>
</dbReference>
<reference evidence="3 4" key="1">
    <citation type="submission" date="2016-10" db="EMBL/GenBank/DDBJ databases">
        <authorList>
            <person name="de Groot N.N."/>
        </authorList>
    </citation>
    <scope>NUCLEOTIDE SEQUENCE [LARGE SCALE GENOMIC DNA]</scope>
    <source>
        <strain evidence="3 4">CGMCC 4.3143</strain>
    </source>
</reference>
<evidence type="ECO:0000313" key="4">
    <source>
        <dbReference type="Proteomes" id="UP000198967"/>
    </source>
</evidence>
<dbReference type="SUPFAM" id="SSF54593">
    <property type="entry name" value="Glyoxalase/Bleomycin resistance protein/Dihydroxybiphenyl dioxygenase"/>
    <property type="match status" value="1"/>
</dbReference>
<accession>A0A1G7TL87</accession>
<dbReference type="GO" id="GO:0051213">
    <property type="term" value="F:dioxygenase activity"/>
    <property type="evidence" value="ECO:0007669"/>
    <property type="project" value="UniProtKB-KW"/>
</dbReference>
<feature type="region of interest" description="Disordered" evidence="1">
    <location>
        <begin position="318"/>
        <end position="342"/>
    </location>
</feature>
<gene>
    <name evidence="3" type="ORF">SAMN05216377_11169</name>
</gene>
<dbReference type="STRING" id="366584.SAMN05216377_11169"/>
<proteinExistence type="predicted"/>
<dbReference type="Gene3D" id="3.10.180.10">
    <property type="entry name" value="2,3-Dihydroxybiphenyl 1,2-Dioxygenase, domain 1"/>
    <property type="match status" value="2"/>
</dbReference>
<sequence length="342" mass="37546">MVLRPHVNRVREITVNVSDLGASIGFYESLTPLRVYARTHAPTQPFRAFGVEEGSFDGALLADSSSSQPGVSVHLVQWTSPAPSGRAYPSFFHQGLYRMCVLTNDVDGRYEKAVAAGHRSFLPPRGHGISVPGGTEGRSFICPDPDGTAVQTTARPSPRRPDLPDQLYHVNVVSRDVDGSRRFLQDVVGLDYVKRLTSEKTISPIGFGLGADSGRFDAAFLWHRGDQRFSIDIVNWFEPGVVGEPYVSPFNVGIQRLGFEVDDIAAGVAALREQLPEDLRAQVHDPEAWDLGDGRTRTCVQFRGPDGIAYELIEQDPYSGARDSPWPDEAFAQARAAREGRP</sequence>
<feature type="domain" description="VOC" evidence="2">
    <location>
        <begin position="166"/>
        <end position="315"/>
    </location>
</feature>
<evidence type="ECO:0000259" key="2">
    <source>
        <dbReference type="PROSITE" id="PS51819"/>
    </source>
</evidence>
<evidence type="ECO:0000313" key="3">
    <source>
        <dbReference type="EMBL" id="SDG36107.1"/>
    </source>
</evidence>
<dbReference type="InterPro" id="IPR004360">
    <property type="entry name" value="Glyas_Fos-R_dOase_dom"/>
</dbReference>
<dbReference type="Proteomes" id="UP000198967">
    <property type="component" value="Unassembled WGS sequence"/>
</dbReference>